<evidence type="ECO:0000313" key="3">
    <source>
        <dbReference type="EMBL" id="KAF2490246.1"/>
    </source>
</evidence>
<feature type="compositionally biased region" description="Pro residues" evidence="1">
    <location>
        <begin position="249"/>
        <end position="265"/>
    </location>
</feature>
<gene>
    <name evidence="3" type="ORF">BU16DRAFT_517433</name>
</gene>
<dbReference type="SMART" id="SM00028">
    <property type="entry name" value="TPR"/>
    <property type="match status" value="7"/>
</dbReference>
<dbReference type="PRINTS" id="PR00381">
    <property type="entry name" value="KINESINLIGHT"/>
</dbReference>
<dbReference type="InterPro" id="IPR011990">
    <property type="entry name" value="TPR-like_helical_dom_sf"/>
</dbReference>
<dbReference type="OrthoDB" id="5986190at2759"/>
<name>A0A6A6QE13_9PEZI</name>
<feature type="compositionally biased region" description="Low complexity" evidence="1">
    <location>
        <begin position="234"/>
        <end position="248"/>
    </location>
</feature>
<organism evidence="3 4">
    <name type="scientific">Lophium mytilinum</name>
    <dbReference type="NCBI Taxonomy" id="390894"/>
    <lineage>
        <taxon>Eukaryota</taxon>
        <taxon>Fungi</taxon>
        <taxon>Dikarya</taxon>
        <taxon>Ascomycota</taxon>
        <taxon>Pezizomycotina</taxon>
        <taxon>Dothideomycetes</taxon>
        <taxon>Pleosporomycetidae</taxon>
        <taxon>Mytilinidiales</taxon>
        <taxon>Mytilinidiaceae</taxon>
        <taxon>Lophium</taxon>
    </lineage>
</organism>
<dbReference type="EMBL" id="MU004197">
    <property type="protein sequence ID" value="KAF2490246.1"/>
    <property type="molecule type" value="Genomic_DNA"/>
</dbReference>
<protein>
    <submittedName>
        <fullName evidence="3">TPR-like protein</fullName>
    </submittedName>
</protein>
<dbReference type="InterPro" id="IPR019734">
    <property type="entry name" value="TPR_rpt"/>
</dbReference>
<feature type="region of interest" description="Disordered" evidence="1">
    <location>
        <begin position="361"/>
        <end position="383"/>
    </location>
</feature>
<evidence type="ECO:0000256" key="1">
    <source>
        <dbReference type="SAM" id="MobiDB-lite"/>
    </source>
</evidence>
<dbReference type="PANTHER" id="PTHR46082:SF6">
    <property type="entry name" value="AAA+ ATPASE DOMAIN-CONTAINING PROTEIN-RELATED"/>
    <property type="match status" value="1"/>
</dbReference>
<feature type="domain" description="Clr5" evidence="2">
    <location>
        <begin position="105"/>
        <end position="157"/>
    </location>
</feature>
<accession>A0A6A6QE13</accession>
<dbReference type="Pfam" id="PF14420">
    <property type="entry name" value="Clr5"/>
    <property type="match status" value="1"/>
</dbReference>
<dbReference type="Pfam" id="PF13374">
    <property type="entry name" value="TPR_10"/>
    <property type="match status" value="1"/>
</dbReference>
<evidence type="ECO:0000313" key="4">
    <source>
        <dbReference type="Proteomes" id="UP000799750"/>
    </source>
</evidence>
<reference evidence="3" key="1">
    <citation type="journal article" date="2020" name="Stud. Mycol.">
        <title>101 Dothideomycetes genomes: a test case for predicting lifestyles and emergence of pathogens.</title>
        <authorList>
            <person name="Haridas S."/>
            <person name="Albert R."/>
            <person name="Binder M."/>
            <person name="Bloem J."/>
            <person name="Labutti K."/>
            <person name="Salamov A."/>
            <person name="Andreopoulos B."/>
            <person name="Baker S."/>
            <person name="Barry K."/>
            <person name="Bills G."/>
            <person name="Bluhm B."/>
            <person name="Cannon C."/>
            <person name="Castanera R."/>
            <person name="Culley D."/>
            <person name="Daum C."/>
            <person name="Ezra D."/>
            <person name="Gonzalez J."/>
            <person name="Henrissat B."/>
            <person name="Kuo A."/>
            <person name="Liang C."/>
            <person name="Lipzen A."/>
            <person name="Lutzoni F."/>
            <person name="Magnuson J."/>
            <person name="Mondo S."/>
            <person name="Nolan M."/>
            <person name="Ohm R."/>
            <person name="Pangilinan J."/>
            <person name="Park H.-J."/>
            <person name="Ramirez L."/>
            <person name="Alfaro M."/>
            <person name="Sun H."/>
            <person name="Tritt A."/>
            <person name="Yoshinaga Y."/>
            <person name="Zwiers L.-H."/>
            <person name="Turgeon B."/>
            <person name="Goodwin S."/>
            <person name="Spatafora J."/>
            <person name="Crous P."/>
            <person name="Grigoriev I."/>
        </authorList>
    </citation>
    <scope>NUCLEOTIDE SEQUENCE</scope>
    <source>
        <strain evidence="3">CBS 269.34</strain>
    </source>
</reference>
<feature type="region of interest" description="Disordered" evidence="1">
    <location>
        <begin position="79"/>
        <end position="102"/>
    </location>
</feature>
<dbReference type="PANTHER" id="PTHR46082">
    <property type="entry name" value="ATP/GTP-BINDING PROTEIN-RELATED"/>
    <property type="match status" value="1"/>
</dbReference>
<dbReference type="AlphaFoldDB" id="A0A6A6QE13"/>
<keyword evidence="4" id="KW-1185">Reference proteome</keyword>
<sequence length="745" mass="83399">MNPWTPNPPILGGLDPIPGPLVSQQTYGRYGSLIVPHNMASQMLPTTGYATTGQRSVPQLIHPSTAFPIHASQSADLVDNTPAMPRTSMAPPANPRKRKAPTLRADDWEPYKARVLELHITLKLPLPEVKKRIEYEFGFNAELRQYRTRISQWKKDKNVKTKEMEAIVRKRQKRKFIETEKRELIFEVRGSEVEPHKIDRWMKRHDISESSPYVFSPAAPTPSDVGCRTVSERGSPSASPAYSAGTPYLSPPNSTPVARHPPFPSPTVSTSRMVRPQGIIFAGQSPAASHRTISERASPLASPAYSAVIPYFSPAGSTPVAHTPPILSPTLSISSIVQPQDSTFAGQSPAIAYRSLPGFRPGSTPLPVSQGQLTSADPQLHGNSQPREAVQERYQQMEEEQLREELSLAETMYGARDSMTLGILFKLGNVLLQQGRYKSAEDVILRLIEGRRVQDGDDGGGTLSAFSLLAEVLSKQGMYARAEKLHRRTLKSRKAILGDEHRDTLVSMSQLATVLQKQGRLQEAEELDSKVLEMRLRVLGPEHPETLISMTNLALTYKEQGRLQKAEELDKKALEIRTRVLGLEHRETLTGIGNLGLTYYRQGRLQEAEELEEKVLESKTRVLGAEHPETLISMGNLGSTYSKQGRLQEAEELEEKVLEIRTRVLGAEHRETLISMNNLACTWKSQSRDKDAVSLMKKCLELREKHLGPQHLDTQISLLWLKKWQVDDLELGRYLNLRYLSRIQS</sequence>
<dbReference type="Pfam" id="PF13424">
    <property type="entry name" value="TPR_12"/>
    <property type="match status" value="3"/>
</dbReference>
<dbReference type="InterPro" id="IPR025676">
    <property type="entry name" value="Clr5_dom"/>
</dbReference>
<proteinExistence type="predicted"/>
<feature type="compositionally biased region" description="Polar residues" evidence="1">
    <location>
        <begin position="366"/>
        <end position="383"/>
    </location>
</feature>
<dbReference type="InterPro" id="IPR053137">
    <property type="entry name" value="NLR-like"/>
</dbReference>
<dbReference type="SUPFAM" id="SSF48452">
    <property type="entry name" value="TPR-like"/>
    <property type="match status" value="3"/>
</dbReference>
<evidence type="ECO:0000259" key="2">
    <source>
        <dbReference type="Pfam" id="PF14420"/>
    </source>
</evidence>
<feature type="region of interest" description="Disordered" evidence="1">
    <location>
        <begin position="213"/>
        <end position="270"/>
    </location>
</feature>
<dbReference type="Gene3D" id="1.25.40.10">
    <property type="entry name" value="Tetratricopeptide repeat domain"/>
    <property type="match status" value="2"/>
</dbReference>
<dbReference type="Proteomes" id="UP000799750">
    <property type="component" value="Unassembled WGS sequence"/>
</dbReference>